<dbReference type="InterPro" id="IPR010981">
    <property type="entry name" value="SinR/SinI_dimer_dom"/>
</dbReference>
<proteinExistence type="predicted"/>
<dbReference type="InterPro" id="IPR036281">
    <property type="entry name" value="SinR/SinI_dimer_dom_sf"/>
</dbReference>
<protein>
    <submittedName>
        <fullName evidence="2">Anti-repressor SinI family protein</fullName>
    </submittedName>
</protein>
<dbReference type="Proteomes" id="UP001601058">
    <property type="component" value="Unassembled WGS sequence"/>
</dbReference>
<organism evidence="2 3">
    <name type="scientific">Cytobacillus mangrovibacter</name>
    <dbReference type="NCBI Taxonomy" id="3299024"/>
    <lineage>
        <taxon>Bacteria</taxon>
        <taxon>Bacillati</taxon>
        <taxon>Bacillota</taxon>
        <taxon>Bacilli</taxon>
        <taxon>Bacillales</taxon>
        <taxon>Bacillaceae</taxon>
        <taxon>Cytobacillus</taxon>
    </lineage>
</organism>
<gene>
    <name evidence="2" type="ORF">ACFYKT_13325</name>
</gene>
<feature type="domain" description="Sin" evidence="1">
    <location>
        <begin position="2"/>
        <end position="40"/>
    </location>
</feature>
<evidence type="ECO:0000313" key="3">
    <source>
        <dbReference type="Proteomes" id="UP001601058"/>
    </source>
</evidence>
<dbReference type="RefSeq" id="WP_389220248.1">
    <property type="nucleotide sequence ID" value="NZ_JBIACJ010000006.1"/>
</dbReference>
<comment type="caution">
    <text evidence="2">The sequence shown here is derived from an EMBL/GenBank/DDBJ whole genome shotgun (WGS) entry which is preliminary data.</text>
</comment>
<keyword evidence="3" id="KW-1185">Reference proteome</keyword>
<accession>A0ABW6JZI0</accession>
<name>A0ABW6JZI0_9BACI</name>
<dbReference type="Pfam" id="PF08671">
    <property type="entry name" value="SinI"/>
    <property type="match status" value="1"/>
</dbReference>
<dbReference type="EMBL" id="JBIACJ010000006">
    <property type="protein sequence ID" value="MFE8697319.1"/>
    <property type="molecule type" value="Genomic_DNA"/>
</dbReference>
<evidence type="ECO:0000259" key="1">
    <source>
        <dbReference type="PROSITE" id="PS51500"/>
    </source>
</evidence>
<reference evidence="2 3" key="1">
    <citation type="submission" date="2024-08" db="EMBL/GenBank/DDBJ databases">
        <title>Two novel Cytobacillus novel species.</title>
        <authorList>
            <person name="Liu G."/>
        </authorList>
    </citation>
    <scope>NUCLEOTIDE SEQUENCE [LARGE SCALE GENOMIC DNA]</scope>
    <source>
        <strain evidence="2 3">FJAT-53684</strain>
    </source>
</reference>
<evidence type="ECO:0000313" key="2">
    <source>
        <dbReference type="EMBL" id="MFE8697319.1"/>
    </source>
</evidence>
<dbReference type="PROSITE" id="PS51500">
    <property type="entry name" value="SIN"/>
    <property type="match status" value="1"/>
</dbReference>
<dbReference type="SUPFAM" id="SSF47406">
    <property type="entry name" value="SinR repressor dimerisation domain-like"/>
    <property type="match status" value="1"/>
</dbReference>
<sequence>MVEAKAEFTEIDQEWLQLLKEAKNLGIEKSEVLDYLNKVKDILLENKSHSESNPSI</sequence>